<feature type="transmembrane region" description="Helical" evidence="8">
    <location>
        <begin position="179"/>
        <end position="201"/>
    </location>
</feature>
<evidence type="ECO:0000256" key="5">
    <source>
        <dbReference type="ARBA" id="ARBA00023136"/>
    </source>
</evidence>
<evidence type="ECO:0000256" key="8">
    <source>
        <dbReference type="RuleBase" id="RU363108"/>
    </source>
</evidence>
<evidence type="ECO:0000256" key="1">
    <source>
        <dbReference type="ARBA" id="ARBA00004651"/>
    </source>
</evidence>
<evidence type="ECO:0000256" key="2">
    <source>
        <dbReference type="ARBA" id="ARBA00022475"/>
    </source>
</evidence>
<keyword evidence="7 8" id="KW-0807">Transducer</keyword>
<evidence type="ECO:0000256" key="4">
    <source>
        <dbReference type="ARBA" id="ARBA00022989"/>
    </source>
</evidence>
<name>A0A1B6LTS1_9HEMI</name>
<feature type="transmembrane region" description="Helical" evidence="8">
    <location>
        <begin position="46"/>
        <end position="68"/>
    </location>
</feature>
<dbReference type="GO" id="GO:0007165">
    <property type="term" value="P:signal transduction"/>
    <property type="evidence" value="ECO:0007669"/>
    <property type="project" value="UniProtKB-KW"/>
</dbReference>
<dbReference type="GO" id="GO:0008049">
    <property type="term" value="P:male courtship behavior"/>
    <property type="evidence" value="ECO:0007669"/>
    <property type="project" value="TreeGrafter"/>
</dbReference>
<organism evidence="9">
    <name type="scientific">Graphocephala atropunctata</name>
    <dbReference type="NCBI Taxonomy" id="36148"/>
    <lineage>
        <taxon>Eukaryota</taxon>
        <taxon>Metazoa</taxon>
        <taxon>Ecdysozoa</taxon>
        <taxon>Arthropoda</taxon>
        <taxon>Hexapoda</taxon>
        <taxon>Insecta</taxon>
        <taxon>Pterygota</taxon>
        <taxon>Neoptera</taxon>
        <taxon>Paraneoptera</taxon>
        <taxon>Hemiptera</taxon>
        <taxon>Auchenorrhyncha</taxon>
        <taxon>Membracoidea</taxon>
        <taxon>Cicadellidae</taxon>
        <taxon>Cicadellinae</taxon>
        <taxon>Cicadellini</taxon>
        <taxon>Graphocephala</taxon>
    </lineage>
</organism>
<feature type="transmembrane region" description="Helical" evidence="8">
    <location>
        <begin position="141"/>
        <end position="159"/>
    </location>
</feature>
<comment type="function">
    <text evidence="8">Gustatory receptor which mediates acceptance or avoidance behavior, depending on its substrates.</text>
</comment>
<protein>
    <recommendedName>
        <fullName evidence="8">Gustatory receptor</fullName>
    </recommendedName>
</protein>
<dbReference type="GO" id="GO:0005886">
    <property type="term" value="C:plasma membrane"/>
    <property type="evidence" value="ECO:0007669"/>
    <property type="project" value="UniProtKB-SubCell"/>
</dbReference>
<dbReference type="GO" id="GO:0050909">
    <property type="term" value="P:sensory perception of taste"/>
    <property type="evidence" value="ECO:0007669"/>
    <property type="project" value="InterPro"/>
</dbReference>
<dbReference type="EMBL" id="GEBQ01012902">
    <property type="protein sequence ID" value="JAT27075.1"/>
    <property type="molecule type" value="Transcribed_RNA"/>
</dbReference>
<comment type="caution">
    <text evidence="8">Lacks conserved residue(s) required for the propagation of feature annotation.</text>
</comment>
<evidence type="ECO:0000256" key="7">
    <source>
        <dbReference type="ARBA" id="ARBA00023224"/>
    </source>
</evidence>
<evidence type="ECO:0000313" key="9">
    <source>
        <dbReference type="EMBL" id="JAT27075.1"/>
    </source>
</evidence>
<feature type="transmembrane region" description="Helical" evidence="8">
    <location>
        <begin position="88"/>
        <end position="110"/>
    </location>
</feature>
<dbReference type="PANTHER" id="PTHR21143">
    <property type="entry name" value="INVERTEBRATE GUSTATORY RECEPTOR"/>
    <property type="match status" value="1"/>
</dbReference>
<keyword evidence="5 8" id="KW-0472">Membrane</keyword>
<dbReference type="Pfam" id="PF08395">
    <property type="entry name" value="7tm_7"/>
    <property type="match status" value="1"/>
</dbReference>
<keyword evidence="4 8" id="KW-1133">Transmembrane helix</keyword>
<dbReference type="GO" id="GO:0007635">
    <property type="term" value="P:chemosensory behavior"/>
    <property type="evidence" value="ECO:0007669"/>
    <property type="project" value="TreeGrafter"/>
</dbReference>
<dbReference type="GO" id="GO:0043025">
    <property type="term" value="C:neuronal cell body"/>
    <property type="evidence" value="ECO:0007669"/>
    <property type="project" value="TreeGrafter"/>
</dbReference>
<feature type="transmembrane region" description="Helical" evidence="8">
    <location>
        <begin position="268"/>
        <end position="289"/>
    </location>
</feature>
<dbReference type="PANTHER" id="PTHR21143:SF133">
    <property type="entry name" value="GUSTATORY AND PHEROMONE RECEPTOR 32A-RELATED"/>
    <property type="match status" value="1"/>
</dbReference>
<sequence length="400" mass="45581">MKVPSDERCQTQAFPTEILWFSQLFGGFPLTYSSDKNGNKRLRFSLTVFMWGLVVVIMETVLLIVWLGTIYSEAFWGQHVERISNTTLMVVTLDVCSMTVMIAVVFITYVRKYQSIITAGELIETVDRNLQHKINDFWTKIRVFSILVLVVTVLAYSGITERKRPLYAEIQFLGLSKSMVSHIPVINVSCTQAAVFVHFTYITNSIAKRFKVNNTRIKQEVARMSSIGKSVTCEEKKKSNCELEVLIDNYWMLCNAVHKANNFYSAQLLVTILSMFFHITIDVYYFIVHITNGDIVFITTDGAWVLLHVCHLILLIRPTSEVTDSADETAPIVCKLINKSPDPALRRQLETFLLQLPNHKARFSALGFFDLKTDILTSMAGVVTTYVVILLEFQPKNETI</sequence>
<proteinExistence type="inferred from homology"/>
<keyword evidence="2 8" id="KW-1003">Cell membrane</keyword>
<dbReference type="GO" id="GO:0030425">
    <property type="term" value="C:dendrite"/>
    <property type="evidence" value="ECO:0007669"/>
    <property type="project" value="TreeGrafter"/>
</dbReference>
<keyword evidence="6 8" id="KW-0675">Receptor</keyword>
<feature type="transmembrane region" description="Helical" evidence="8">
    <location>
        <begin position="295"/>
        <end position="316"/>
    </location>
</feature>
<dbReference type="GO" id="GO:0030424">
    <property type="term" value="C:axon"/>
    <property type="evidence" value="ECO:0007669"/>
    <property type="project" value="TreeGrafter"/>
</dbReference>
<gene>
    <name evidence="9" type="ORF">g.47335</name>
</gene>
<dbReference type="InterPro" id="IPR013604">
    <property type="entry name" value="7TM_chemorcpt"/>
</dbReference>
<evidence type="ECO:0000256" key="3">
    <source>
        <dbReference type="ARBA" id="ARBA00022692"/>
    </source>
</evidence>
<keyword evidence="3 8" id="KW-0812">Transmembrane</keyword>
<accession>A0A1B6LTS1</accession>
<dbReference type="AlphaFoldDB" id="A0A1B6LTS1"/>
<evidence type="ECO:0000256" key="6">
    <source>
        <dbReference type="ARBA" id="ARBA00023170"/>
    </source>
</evidence>
<reference evidence="9" key="1">
    <citation type="submission" date="2015-11" db="EMBL/GenBank/DDBJ databases">
        <title>De novo transcriptome assembly of four potential Pierce s Disease insect vectors from Arizona vineyards.</title>
        <authorList>
            <person name="Tassone E.E."/>
        </authorList>
    </citation>
    <scope>NUCLEOTIDE SEQUENCE</scope>
</reference>
<comment type="similarity">
    <text evidence="8">Belongs to the insect chemoreceptor superfamily. Gustatory receptor (GR) family.</text>
</comment>
<comment type="subcellular location">
    <subcellularLocation>
        <location evidence="1 8">Cell membrane</location>
        <topology evidence="1 8">Multi-pass membrane protein</topology>
    </subcellularLocation>
</comment>